<keyword evidence="6" id="KW-1185">Reference proteome</keyword>
<dbReference type="EMBL" id="KQ030551">
    <property type="protein sequence ID" value="KJZ72181.1"/>
    <property type="molecule type" value="Genomic_DNA"/>
</dbReference>
<dbReference type="InterPro" id="IPR000641">
    <property type="entry name" value="CbxX/CfxQ"/>
</dbReference>
<evidence type="ECO:0000313" key="6">
    <source>
        <dbReference type="Proteomes" id="UP000054481"/>
    </source>
</evidence>
<reference evidence="5 6" key="1">
    <citation type="journal article" date="2014" name="Genome Biol. Evol.">
        <title>Comparative genomics and transcriptomics analyses reveal divergent lifestyle features of nematode endoparasitic fungus Hirsutella minnesotensis.</title>
        <authorList>
            <person name="Lai Y."/>
            <person name="Liu K."/>
            <person name="Zhang X."/>
            <person name="Zhang X."/>
            <person name="Li K."/>
            <person name="Wang N."/>
            <person name="Shu C."/>
            <person name="Wu Y."/>
            <person name="Wang C."/>
            <person name="Bushley K.E."/>
            <person name="Xiang M."/>
            <person name="Liu X."/>
        </authorList>
    </citation>
    <scope>NUCLEOTIDE SEQUENCE [LARGE SCALE GENOMIC DNA]</scope>
    <source>
        <strain evidence="5 6">3608</strain>
    </source>
</reference>
<evidence type="ECO:0000313" key="5">
    <source>
        <dbReference type="EMBL" id="KJZ72181.1"/>
    </source>
</evidence>
<dbReference type="PANTHER" id="PTHR43392">
    <property type="entry name" value="AAA-TYPE ATPASE FAMILY PROTEIN / ANKYRIN REPEAT FAMILY PROTEIN"/>
    <property type="match status" value="1"/>
</dbReference>
<keyword evidence="2" id="KW-0547">Nucleotide-binding</keyword>
<sequence length="180" mass="19689">MSFQKRISTGEGKPRGHFLKAADFDEEYGRAEHTETNVASLGSSLEALTLIRKRRFPPAFCFAGLQALARRRQPGKWAKCTSYCDMGILSEAKVVECSASEPIGQYVGHAGPKVKGMLDKAPGKILFIDEAYRLAEGAFATGAVDELVDSMTKAKCQGKMIVILAGYVEDIIVFHRSILE</sequence>
<dbReference type="PANTHER" id="PTHR43392:SF2">
    <property type="entry name" value="AAA-TYPE ATPASE FAMILY PROTEIN _ ANKYRIN REPEAT FAMILY PROTEIN"/>
    <property type="match status" value="1"/>
</dbReference>
<dbReference type="GO" id="GO:0016887">
    <property type="term" value="F:ATP hydrolysis activity"/>
    <property type="evidence" value="ECO:0007669"/>
    <property type="project" value="InterPro"/>
</dbReference>
<feature type="domain" description="ATPase AAA-type core" evidence="4">
    <location>
        <begin position="91"/>
        <end position="167"/>
    </location>
</feature>
<dbReference type="GO" id="GO:0005524">
    <property type="term" value="F:ATP binding"/>
    <property type="evidence" value="ECO:0007669"/>
    <property type="project" value="UniProtKB-KW"/>
</dbReference>
<gene>
    <name evidence="5" type="ORF">HIM_08446</name>
</gene>
<dbReference type="InterPro" id="IPR050773">
    <property type="entry name" value="CbxX/CfxQ_RuBisCO_ESX"/>
</dbReference>
<keyword evidence="3" id="KW-0067">ATP-binding</keyword>
<dbReference type="PRINTS" id="PR00819">
    <property type="entry name" value="CBXCFQXSUPER"/>
</dbReference>
<dbReference type="InterPro" id="IPR027417">
    <property type="entry name" value="P-loop_NTPase"/>
</dbReference>
<evidence type="ECO:0000259" key="4">
    <source>
        <dbReference type="Pfam" id="PF00004"/>
    </source>
</evidence>
<comment type="similarity">
    <text evidence="1">Belongs to the CbxX/CfxQ family.</text>
</comment>
<dbReference type="Proteomes" id="UP000054481">
    <property type="component" value="Unassembled WGS sequence"/>
</dbReference>
<dbReference type="InterPro" id="IPR003959">
    <property type="entry name" value="ATPase_AAA_core"/>
</dbReference>
<protein>
    <recommendedName>
        <fullName evidence="4">ATPase AAA-type core domain-containing protein</fullName>
    </recommendedName>
</protein>
<organism evidence="5 6">
    <name type="scientific">Hirsutella minnesotensis 3608</name>
    <dbReference type="NCBI Taxonomy" id="1043627"/>
    <lineage>
        <taxon>Eukaryota</taxon>
        <taxon>Fungi</taxon>
        <taxon>Dikarya</taxon>
        <taxon>Ascomycota</taxon>
        <taxon>Pezizomycotina</taxon>
        <taxon>Sordariomycetes</taxon>
        <taxon>Hypocreomycetidae</taxon>
        <taxon>Hypocreales</taxon>
        <taxon>Ophiocordycipitaceae</taxon>
        <taxon>Hirsutella</taxon>
    </lineage>
</organism>
<evidence type="ECO:0000256" key="2">
    <source>
        <dbReference type="ARBA" id="ARBA00022741"/>
    </source>
</evidence>
<proteinExistence type="inferred from homology"/>
<dbReference type="AlphaFoldDB" id="A0A0F7ZH81"/>
<dbReference type="OrthoDB" id="4908573at2759"/>
<accession>A0A0F7ZH81</accession>
<evidence type="ECO:0000256" key="1">
    <source>
        <dbReference type="ARBA" id="ARBA00010378"/>
    </source>
</evidence>
<dbReference type="Pfam" id="PF00004">
    <property type="entry name" value="AAA"/>
    <property type="match status" value="1"/>
</dbReference>
<name>A0A0F7ZH81_9HYPO</name>
<dbReference type="Gene3D" id="3.40.50.300">
    <property type="entry name" value="P-loop containing nucleotide triphosphate hydrolases"/>
    <property type="match status" value="1"/>
</dbReference>
<dbReference type="SUPFAM" id="SSF52540">
    <property type="entry name" value="P-loop containing nucleoside triphosphate hydrolases"/>
    <property type="match status" value="1"/>
</dbReference>
<evidence type="ECO:0000256" key="3">
    <source>
        <dbReference type="ARBA" id="ARBA00022840"/>
    </source>
</evidence>